<dbReference type="GO" id="GO:0003677">
    <property type="term" value="F:DNA binding"/>
    <property type="evidence" value="ECO:0007669"/>
    <property type="project" value="InterPro"/>
</dbReference>
<dbReference type="InterPro" id="IPR001387">
    <property type="entry name" value="Cro/C1-type_HTH"/>
</dbReference>
<evidence type="ECO:0000259" key="2">
    <source>
        <dbReference type="Pfam" id="PF13443"/>
    </source>
</evidence>
<gene>
    <name evidence="3" type="ORF">AMURIS_01834</name>
</gene>
<evidence type="ECO:0000313" key="4">
    <source>
        <dbReference type="Proteomes" id="UP000236311"/>
    </source>
</evidence>
<keyword evidence="4" id="KW-1185">Reference proteome</keyword>
<organism evidence="3 4">
    <name type="scientific">Acetatifactor muris</name>
    <dbReference type="NCBI Taxonomy" id="879566"/>
    <lineage>
        <taxon>Bacteria</taxon>
        <taxon>Bacillati</taxon>
        <taxon>Bacillota</taxon>
        <taxon>Clostridia</taxon>
        <taxon>Lachnospirales</taxon>
        <taxon>Lachnospiraceae</taxon>
        <taxon>Acetatifactor</taxon>
    </lineage>
</organism>
<evidence type="ECO:0000313" key="3">
    <source>
        <dbReference type="EMBL" id="SOY29119.1"/>
    </source>
</evidence>
<evidence type="ECO:0000256" key="1">
    <source>
        <dbReference type="SAM" id="MobiDB-lite"/>
    </source>
</evidence>
<name>A0A2K4ZF97_9FIRM</name>
<reference evidence="3 4" key="1">
    <citation type="submission" date="2018-01" db="EMBL/GenBank/DDBJ databases">
        <authorList>
            <person name="Gaut B.S."/>
            <person name="Morton B.R."/>
            <person name="Clegg M.T."/>
            <person name="Duvall M.R."/>
        </authorList>
    </citation>
    <scope>NUCLEOTIDE SEQUENCE [LARGE SCALE GENOMIC DNA]</scope>
    <source>
        <strain evidence="3">GP69</strain>
    </source>
</reference>
<dbReference type="Proteomes" id="UP000236311">
    <property type="component" value="Unassembled WGS sequence"/>
</dbReference>
<protein>
    <recommendedName>
        <fullName evidence="2">HTH cro/C1-type domain-containing protein</fullName>
    </recommendedName>
</protein>
<accession>A0A2K4ZF97</accession>
<dbReference type="SUPFAM" id="SSF47413">
    <property type="entry name" value="lambda repressor-like DNA-binding domains"/>
    <property type="match status" value="1"/>
</dbReference>
<feature type="domain" description="HTH cro/C1-type" evidence="2">
    <location>
        <begin position="56"/>
        <end position="114"/>
    </location>
</feature>
<dbReference type="AlphaFoldDB" id="A0A2K4ZF97"/>
<feature type="region of interest" description="Disordered" evidence="1">
    <location>
        <begin position="12"/>
        <end position="41"/>
    </location>
</feature>
<dbReference type="Pfam" id="PF13443">
    <property type="entry name" value="HTH_26"/>
    <property type="match status" value="1"/>
</dbReference>
<dbReference type="EMBL" id="OFSM01000008">
    <property type="protein sequence ID" value="SOY29119.1"/>
    <property type="molecule type" value="Genomic_DNA"/>
</dbReference>
<proteinExistence type="predicted"/>
<dbReference type="InterPro" id="IPR010982">
    <property type="entry name" value="Lambda_DNA-bd_dom_sf"/>
</dbReference>
<sequence>MYKERKLRIFMQSGPSDPDCTREIRQKKGQPRNRRDAVPADAYERKTTLIDYQPFWKTLKKSGESTYTLITRHRISSATVDKLRKNKPMNTTTLNDLCRILECTLEDVARYVPDGREKEG</sequence>